<dbReference type="PANTHER" id="PTHR15904">
    <property type="entry name" value="FAM13"/>
    <property type="match status" value="1"/>
</dbReference>
<reference evidence="2" key="3">
    <citation type="submission" date="2025-09" db="UniProtKB">
        <authorList>
            <consortium name="Ensembl"/>
        </authorList>
    </citation>
    <scope>IDENTIFICATION</scope>
    <source>
        <strain evidence="2">Thorbecke</strain>
    </source>
</reference>
<dbReference type="AlphaFoldDB" id="A0A5F9CW43"/>
<evidence type="ECO:0000256" key="1">
    <source>
        <dbReference type="SAM" id="MobiDB-lite"/>
    </source>
</evidence>
<dbReference type="EMBL" id="AAGW02022559">
    <property type="status" value="NOT_ANNOTATED_CDS"/>
    <property type="molecule type" value="Genomic_DNA"/>
</dbReference>
<dbReference type="PANTHER" id="PTHR15904:SF18">
    <property type="entry name" value="PROTEIN FAM13A"/>
    <property type="match status" value="1"/>
</dbReference>
<dbReference type="Ensembl" id="ENSOCUT00000064372.1">
    <property type="protein sequence ID" value="ENSOCUP00000037995.1"/>
    <property type="gene ID" value="ENSOCUG00000008037.4"/>
</dbReference>
<dbReference type="EMBL" id="AAGW02022554">
    <property type="status" value="NOT_ANNOTATED_CDS"/>
    <property type="molecule type" value="Genomic_DNA"/>
</dbReference>
<dbReference type="GeneTree" id="ENSGT00950000183033"/>
<dbReference type="Bgee" id="ENSOCUG00000008037">
    <property type="expression patterns" value="Expressed in ovary and 15 other cell types or tissues"/>
</dbReference>
<feature type="compositionally biased region" description="Basic and acidic residues" evidence="1">
    <location>
        <begin position="171"/>
        <end position="185"/>
    </location>
</feature>
<dbReference type="EMBL" id="AAGW02022556">
    <property type="status" value="NOT_ANNOTATED_CDS"/>
    <property type="molecule type" value="Genomic_DNA"/>
</dbReference>
<feature type="compositionally biased region" description="Polar residues" evidence="1">
    <location>
        <begin position="400"/>
        <end position="410"/>
    </location>
</feature>
<dbReference type="EMBL" id="AAGW02022557">
    <property type="status" value="NOT_ANNOTATED_CDS"/>
    <property type="molecule type" value="Genomic_DNA"/>
</dbReference>
<evidence type="ECO:0000313" key="3">
    <source>
        <dbReference type="Proteomes" id="UP000001811"/>
    </source>
</evidence>
<gene>
    <name evidence="2" type="primary">FAM13A</name>
</gene>
<sequence>MACEIMPLQSAHVSQVSSVSSTGELLERTIRSAVEQHLFDVNSSGGQSSEDSESGPSSASSTATSARQRRRQSKEQDEARRGREKELINKENIPSGFSNLDDCILNTQEVEKLHESTSGSAGERSKPRLQKPSAKLPELNENQDGLVDTESLSSTRSHVRTTPDDVEPMSDESKEKERDGGHTQHFESPTMKIQEPASLPDTKQQRSQDPGEDQQESFGSEVPQLDLTALCDDKSWEEPIPTLSSWQRESVDSDEARLSPQAGRLIRQLLDEDSDPMLSPRFYAYGQSRQYLDDTEVPPSPPNSHSFMRRRSSSLGSCDDEQEDLTPAQLTRRIQSLKKKIRKFEDRFEEERKYRPSHSDKAANPEVLKWTNDLAKFRKQLKESKLKISEEALAPRTRQRSNTLPKSFGSQLEREDSKKPELVEKAVKPSVEVTLESIQRKLQEKRAEAGRPEDIKDMTKEQIANEKVALQKALLHYESIHGRPPNFAGFQWLLRSREFCKLHLSTALSLDGKMLPIRETLTQLPQHLVLGILPHSTSCLFVNEKESKLKVTKSERQVMKPLYDRYRLVKQILSRASAVPIIGSPSSRRRSPSLQPIIEGETASFFKEIKEEEAGSEEDHNTTPDFTVTLMTDFSARCFLDQFEDDADGFISPMDDKIPYKGSQDTGFSNLHAASIPELLDTSGNERREEEDSKESP</sequence>
<feature type="region of interest" description="Disordered" evidence="1">
    <location>
        <begin position="37"/>
        <end position="260"/>
    </location>
</feature>
<feature type="compositionally biased region" description="Low complexity" evidence="1">
    <location>
        <begin position="43"/>
        <end position="66"/>
    </location>
</feature>
<dbReference type="EMBL" id="AAGW02022555">
    <property type="status" value="NOT_ANNOTATED_CDS"/>
    <property type="molecule type" value="Genomic_DNA"/>
</dbReference>
<accession>A0A5F9CW43</accession>
<reference evidence="2" key="2">
    <citation type="submission" date="2025-08" db="UniProtKB">
        <authorList>
            <consortium name="Ensembl"/>
        </authorList>
    </citation>
    <scope>IDENTIFICATION</scope>
    <source>
        <strain evidence="2">Thorbecke</strain>
    </source>
</reference>
<feature type="compositionally biased region" description="Basic and acidic residues" evidence="1">
    <location>
        <begin position="73"/>
        <end position="89"/>
    </location>
</feature>
<feature type="region of interest" description="Disordered" evidence="1">
    <location>
        <begin position="390"/>
        <end position="420"/>
    </location>
</feature>
<protein>
    <submittedName>
        <fullName evidence="2">Family with sequence similarity 13 member A</fullName>
    </submittedName>
</protein>
<dbReference type="EMBL" id="AAGW02022561">
    <property type="status" value="NOT_ANNOTATED_CDS"/>
    <property type="molecule type" value="Genomic_DNA"/>
</dbReference>
<dbReference type="EMBL" id="AAGW02022563">
    <property type="status" value="NOT_ANNOTATED_CDS"/>
    <property type="molecule type" value="Genomic_DNA"/>
</dbReference>
<organism evidence="2 3">
    <name type="scientific">Oryctolagus cuniculus</name>
    <name type="common">Rabbit</name>
    <dbReference type="NCBI Taxonomy" id="9986"/>
    <lineage>
        <taxon>Eukaryota</taxon>
        <taxon>Metazoa</taxon>
        <taxon>Chordata</taxon>
        <taxon>Craniata</taxon>
        <taxon>Vertebrata</taxon>
        <taxon>Euteleostomi</taxon>
        <taxon>Mammalia</taxon>
        <taxon>Eutheria</taxon>
        <taxon>Euarchontoglires</taxon>
        <taxon>Glires</taxon>
        <taxon>Lagomorpha</taxon>
        <taxon>Leporidae</taxon>
        <taxon>Oryctolagus</taxon>
    </lineage>
</organism>
<feature type="region of interest" description="Disordered" evidence="1">
    <location>
        <begin position="290"/>
        <end position="324"/>
    </location>
</feature>
<feature type="region of interest" description="Disordered" evidence="1">
    <location>
        <begin position="658"/>
        <end position="697"/>
    </location>
</feature>
<proteinExistence type="predicted"/>
<name>A0A5F9CW43_RABIT</name>
<dbReference type="EMBL" id="AAGW02022558">
    <property type="status" value="NOT_ANNOTATED_CDS"/>
    <property type="molecule type" value="Genomic_DNA"/>
</dbReference>
<evidence type="ECO:0000313" key="2">
    <source>
        <dbReference type="Ensembl" id="ENSOCUP00000037995.1"/>
    </source>
</evidence>
<feature type="region of interest" description="Disordered" evidence="1">
    <location>
        <begin position="1"/>
        <end position="23"/>
    </location>
</feature>
<dbReference type="EMBL" id="AAGW02022562">
    <property type="status" value="NOT_ANNOTATED_CDS"/>
    <property type="molecule type" value="Genomic_DNA"/>
</dbReference>
<keyword evidence="3" id="KW-1185">Reference proteome</keyword>
<reference evidence="2 3" key="1">
    <citation type="journal article" date="2011" name="Nature">
        <title>A high-resolution map of human evolutionary constraint using 29 mammals.</title>
        <authorList>
            <person name="Lindblad-Toh K."/>
            <person name="Garber M."/>
            <person name="Zuk O."/>
            <person name="Lin M.F."/>
            <person name="Parker B.J."/>
            <person name="Washietl S."/>
            <person name="Kheradpour P."/>
            <person name="Ernst J."/>
            <person name="Jordan G."/>
            <person name="Mauceli E."/>
            <person name="Ward L.D."/>
            <person name="Lowe C.B."/>
            <person name="Holloway A.K."/>
            <person name="Clamp M."/>
            <person name="Gnerre S."/>
            <person name="Alfoldi J."/>
            <person name="Beal K."/>
            <person name="Chang J."/>
            <person name="Clawson H."/>
            <person name="Cuff J."/>
            <person name="Di Palma F."/>
            <person name="Fitzgerald S."/>
            <person name="Flicek P."/>
            <person name="Guttman M."/>
            <person name="Hubisz M.J."/>
            <person name="Jaffe D.B."/>
            <person name="Jungreis I."/>
            <person name="Kent W.J."/>
            <person name="Kostka D."/>
            <person name="Lara M."/>
            <person name="Martins A.L."/>
            <person name="Massingham T."/>
            <person name="Moltke I."/>
            <person name="Raney B.J."/>
            <person name="Rasmussen M.D."/>
            <person name="Robinson J."/>
            <person name="Stark A."/>
            <person name="Vilella A.J."/>
            <person name="Wen J."/>
            <person name="Xie X."/>
            <person name="Zody M.C."/>
            <person name="Baldwin J."/>
            <person name="Bloom T."/>
            <person name="Chin C.W."/>
            <person name="Heiman D."/>
            <person name="Nicol R."/>
            <person name="Nusbaum C."/>
            <person name="Young S."/>
            <person name="Wilkinson J."/>
            <person name="Worley K.C."/>
            <person name="Kovar C.L."/>
            <person name="Muzny D.M."/>
            <person name="Gibbs R.A."/>
            <person name="Cree A."/>
            <person name="Dihn H.H."/>
            <person name="Fowler G."/>
            <person name="Jhangiani S."/>
            <person name="Joshi V."/>
            <person name="Lee S."/>
            <person name="Lewis L.R."/>
            <person name="Nazareth L.V."/>
            <person name="Okwuonu G."/>
            <person name="Santibanez J."/>
            <person name="Warren W.C."/>
            <person name="Mardis E.R."/>
            <person name="Weinstock G.M."/>
            <person name="Wilson R.K."/>
            <person name="Delehaunty K."/>
            <person name="Dooling D."/>
            <person name="Fronik C."/>
            <person name="Fulton L."/>
            <person name="Fulton B."/>
            <person name="Graves T."/>
            <person name="Minx P."/>
            <person name="Sodergren E."/>
            <person name="Birney E."/>
            <person name="Margulies E.H."/>
            <person name="Herrero J."/>
            <person name="Green E.D."/>
            <person name="Haussler D."/>
            <person name="Siepel A."/>
            <person name="Goldman N."/>
            <person name="Pollard K.S."/>
            <person name="Pedersen J.S."/>
            <person name="Lander E.S."/>
            <person name="Kellis M."/>
        </authorList>
    </citation>
    <scope>NUCLEOTIDE SEQUENCE [LARGE SCALE GENOMIC DNA]</scope>
    <source>
        <strain evidence="2 3">Thorbecke inbred</strain>
    </source>
</reference>
<feature type="compositionally biased region" description="Basic and acidic residues" evidence="1">
    <location>
        <begin position="684"/>
        <end position="697"/>
    </location>
</feature>
<dbReference type="EMBL" id="AAGW02022560">
    <property type="status" value="NOT_ANNOTATED_CDS"/>
    <property type="molecule type" value="Genomic_DNA"/>
</dbReference>
<dbReference type="InterPro" id="IPR039102">
    <property type="entry name" value="FAM13"/>
</dbReference>
<dbReference type="Proteomes" id="UP000001811">
    <property type="component" value="Chromosome 15"/>
</dbReference>